<dbReference type="InterPro" id="IPR047793">
    <property type="entry name" value="LiaF_C"/>
</dbReference>
<evidence type="ECO:0000313" key="7">
    <source>
        <dbReference type="Proteomes" id="UP000195947"/>
    </source>
</evidence>
<dbReference type="PIRSF" id="PIRSF031509">
    <property type="entry name" value="Cell_wall_LiaF/YvqF"/>
    <property type="match status" value="1"/>
</dbReference>
<dbReference type="EMBL" id="FOQC01000014">
    <property type="protein sequence ID" value="SFH77215.1"/>
    <property type="molecule type" value="Genomic_DNA"/>
</dbReference>
<feature type="transmembrane region" description="Helical" evidence="1">
    <location>
        <begin position="30"/>
        <end position="46"/>
    </location>
</feature>
<gene>
    <name evidence="5" type="ORF">GX662_06580</name>
    <name evidence="6" type="ORF">SAMN04488507_101424</name>
    <name evidence="4" type="ORF">TFLO_1014</name>
</gene>
<evidence type="ECO:0000313" key="4">
    <source>
        <dbReference type="EMBL" id="CZQ88518.1"/>
    </source>
</evidence>
<evidence type="ECO:0000313" key="6">
    <source>
        <dbReference type="EMBL" id="SFH77215.1"/>
    </source>
</evidence>
<dbReference type="OrthoDB" id="2351415at2"/>
<dbReference type="STRING" id="82803.SAMN04488048_10512"/>
<keyword evidence="7" id="KW-1185">Reference proteome</keyword>
<evidence type="ECO:0000256" key="1">
    <source>
        <dbReference type="SAM" id="Phobius"/>
    </source>
</evidence>
<organism evidence="6 8">
    <name type="scientific">Trichococcus flocculiformis</name>
    <dbReference type="NCBI Taxonomy" id="82803"/>
    <lineage>
        <taxon>Bacteria</taxon>
        <taxon>Bacillati</taxon>
        <taxon>Bacillota</taxon>
        <taxon>Bacilli</taxon>
        <taxon>Lactobacillales</taxon>
        <taxon>Carnobacteriaceae</taxon>
        <taxon>Trichococcus</taxon>
    </lineage>
</organism>
<feature type="domain" description="Cell wall-active antibiotics response LiaF-like C-terminal" evidence="2">
    <location>
        <begin position="129"/>
        <end position="241"/>
    </location>
</feature>
<dbReference type="InterPro" id="IPR056066">
    <property type="entry name" value="DUF7649"/>
</dbReference>
<evidence type="ECO:0000313" key="5">
    <source>
        <dbReference type="EMBL" id="NLD31912.1"/>
    </source>
</evidence>
<reference evidence="6 8" key="2">
    <citation type="submission" date="2016-10" db="EMBL/GenBank/DDBJ databases">
        <authorList>
            <person name="Varghese N."/>
            <person name="Submissions S."/>
        </authorList>
    </citation>
    <scope>NUCLEOTIDE SEQUENCE [LARGE SCALE GENOMIC DNA]</scope>
    <source>
        <strain evidence="6 8">DSM 2094</strain>
    </source>
</reference>
<feature type="transmembrane region" description="Helical" evidence="1">
    <location>
        <begin position="5"/>
        <end position="24"/>
    </location>
</feature>
<dbReference type="Pfam" id="PF09922">
    <property type="entry name" value="LiaF-like_C"/>
    <property type="match status" value="1"/>
</dbReference>
<keyword evidence="1" id="KW-1133">Transmembrane helix</keyword>
<protein>
    <submittedName>
        <fullName evidence="4 5">Cell wall-active antibiotics response protein</fullName>
    </submittedName>
    <submittedName>
        <fullName evidence="6">Predicted membrane protein</fullName>
    </submittedName>
</protein>
<feature type="transmembrane region" description="Helical" evidence="1">
    <location>
        <begin position="53"/>
        <end position="85"/>
    </location>
</feature>
<proteinExistence type="predicted"/>
<accession>A0A143YGR9</accession>
<dbReference type="Proteomes" id="UP000195947">
    <property type="component" value="Unassembled WGS sequence"/>
</dbReference>
<dbReference type="EMBL" id="JAAZCD010000147">
    <property type="protein sequence ID" value="NLD31912.1"/>
    <property type="molecule type" value="Genomic_DNA"/>
</dbReference>
<dbReference type="GO" id="GO:0016020">
    <property type="term" value="C:membrane"/>
    <property type="evidence" value="ECO:0007669"/>
    <property type="project" value="InterPro"/>
</dbReference>
<dbReference type="AlphaFoldDB" id="A0A143YGR9"/>
<keyword evidence="1" id="KW-0472">Membrane</keyword>
<evidence type="ECO:0000313" key="9">
    <source>
        <dbReference type="Proteomes" id="UP000589373"/>
    </source>
</evidence>
<dbReference type="Proteomes" id="UP000199686">
    <property type="component" value="Unassembled WGS sequence"/>
</dbReference>
<reference evidence="4 7" key="1">
    <citation type="submission" date="2016-02" db="EMBL/GenBank/DDBJ databases">
        <authorList>
            <person name="Strepis N."/>
        </authorList>
    </citation>
    <scope>NUCLEOTIDE SEQUENCE [LARGE SCALE GENOMIC DNA]</scope>
    <source>
        <strain evidence="4">Trichococcus flocculiformis</strain>
    </source>
</reference>
<evidence type="ECO:0000259" key="3">
    <source>
        <dbReference type="Pfam" id="PF24661"/>
    </source>
</evidence>
<dbReference type="InterPro" id="IPR016975">
    <property type="entry name" value="Cell_wall_LiaF"/>
</dbReference>
<dbReference type="Proteomes" id="UP000589373">
    <property type="component" value="Unassembled WGS sequence"/>
</dbReference>
<dbReference type="InterPro" id="IPR024425">
    <property type="entry name" value="LiaF-like_C"/>
</dbReference>
<evidence type="ECO:0000259" key="2">
    <source>
        <dbReference type="Pfam" id="PF09922"/>
    </source>
</evidence>
<feature type="domain" description="DUF7649" evidence="3">
    <location>
        <begin position="4"/>
        <end position="85"/>
    </location>
</feature>
<comment type="caution">
    <text evidence="6">The sequence shown here is derived from an EMBL/GenBank/DDBJ whole genome shotgun (WGS) entry which is preliminary data.</text>
</comment>
<name>A0A143YGR9_9LACT</name>
<reference evidence="5 9" key="3">
    <citation type="journal article" date="2020" name="Biotechnol. Biofuels">
        <title>New insights from the biogas microbiome by comprehensive genome-resolved metagenomics of nearly 1600 species originating from multiple anaerobic digesters.</title>
        <authorList>
            <person name="Campanaro S."/>
            <person name="Treu L."/>
            <person name="Rodriguez-R L.M."/>
            <person name="Kovalovszki A."/>
            <person name="Ziels R.M."/>
            <person name="Maus I."/>
            <person name="Zhu X."/>
            <person name="Kougias P.G."/>
            <person name="Basile A."/>
            <person name="Luo G."/>
            <person name="Schluter A."/>
            <person name="Konstantinidis K.T."/>
            <person name="Angelidaki I."/>
        </authorList>
    </citation>
    <scope>NUCLEOTIDE SEQUENCE [LARGE SCALE GENOMIC DNA]</scope>
    <source>
        <strain evidence="5">AS07pgkLD_105</strain>
    </source>
</reference>
<dbReference type="EMBL" id="FJMZ01000007">
    <property type="protein sequence ID" value="CZQ88518.1"/>
    <property type="molecule type" value="Genomic_DNA"/>
</dbReference>
<evidence type="ECO:0000313" key="8">
    <source>
        <dbReference type="Proteomes" id="UP000199686"/>
    </source>
</evidence>
<dbReference type="NCBIfam" id="NF040535">
    <property type="entry name" value="LiaF_C_term"/>
    <property type="match status" value="1"/>
</dbReference>
<keyword evidence="1" id="KW-0812">Transmembrane</keyword>
<dbReference type="Pfam" id="PF24661">
    <property type="entry name" value="DUF7649"/>
    <property type="match status" value="1"/>
</dbReference>
<sequence length="244" mass="27654">MKKSALKLFLLMEGLLGLAVLFQLVQDTDLLLVFLFGLIFIKFGAAKSERRQILGLVGWFMVGMSILSTFSVWLMLILLILFVVIHGKGIWSELKLDSYVDVPWEEKAFRTVKTREPGQRSGTRKRQKWIGNTSIGTDVYEWDDVNLTIFMGDTIIDLGNTLLPKEENIILIRKGFGKTRVIVPLGIGVSVHHSTIKGQLSFNEEEIDLTNEMVKLYSQGYDEANRKIKIVSNSLLGDLEVIYL</sequence>
<dbReference type="RefSeq" id="WP_068560189.1">
    <property type="nucleotide sequence ID" value="NZ_CP089787.1"/>
</dbReference>